<evidence type="ECO:0008006" key="3">
    <source>
        <dbReference type="Google" id="ProtNLM"/>
    </source>
</evidence>
<gene>
    <name evidence="1" type="ORF">QLX08_009224</name>
</gene>
<sequence length="132" mass="15078">MRKKFRLPKAASIFTAKACAILEAFHHIQSNNIQSPIIFTDSMSVIRPIENINSKTKHNINKDIIIAWVPSHQGIKGEEADIAAKEATSPASNVIRRRIPYQDYVVSLYHAEKQSWNKIWNTSKKTKTHEII</sequence>
<protein>
    <recommendedName>
        <fullName evidence="3">RNase H type-1 domain-containing protein</fullName>
    </recommendedName>
</protein>
<dbReference type="Gene3D" id="3.30.420.10">
    <property type="entry name" value="Ribonuclease H-like superfamily/Ribonuclease H"/>
    <property type="match status" value="1"/>
</dbReference>
<evidence type="ECO:0000313" key="1">
    <source>
        <dbReference type="EMBL" id="KAK9296915.1"/>
    </source>
</evidence>
<dbReference type="SUPFAM" id="SSF53098">
    <property type="entry name" value="Ribonuclease H-like"/>
    <property type="match status" value="1"/>
</dbReference>
<evidence type="ECO:0000313" key="2">
    <source>
        <dbReference type="Proteomes" id="UP001432146"/>
    </source>
</evidence>
<dbReference type="AlphaFoldDB" id="A0AAW0ZH06"/>
<dbReference type="InterPro" id="IPR012337">
    <property type="entry name" value="RNaseH-like_sf"/>
</dbReference>
<keyword evidence="2" id="KW-1185">Reference proteome</keyword>
<dbReference type="EMBL" id="JAWNGG020000201">
    <property type="protein sequence ID" value="KAK9296915.1"/>
    <property type="molecule type" value="Genomic_DNA"/>
</dbReference>
<proteinExistence type="predicted"/>
<dbReference type="CDD" id="cd09276">
    <property type="entry name" value="Rnase_HI_RT_non_LTR"/>
    <property type="match status" value="1"/>
</dbReference>
<dbReference type="Proteomes" id="UP001432146">
    <property type="component" value="Unassembled WGS sequence"/>
</dbReference>
<dbReference type="GO" id="GO:0003676">
    <property type="term" value="F:nucleic acid binding"/>
    <property type="evidence" value="ECO:0007669"/>
    <property type="project" value="InterPro"/>
</dbReference>
<name>A0AAW0ZH06_9HYME</name>
<organism evidence="1 2">
    <name type="scientific">Tetragonisca angustula</name>
    <dbReference type="NCBI Taxonomy" id="166442"/>
    <lineage>
        <taxon>Eukaryota</taxon>
        <taxon>Metazoa</taxon>
        <taxon>Ecdysozoa</taxon>
        <taxon>Arthropoda</taxon>
        <taxon>Hexapoda</taxon>
        <taxon>Insecta</taxon>
        <taxon>Pterygota</taxon>
        <taxon>Neoptera</taxon>
        <taxon>Endopterygota</taxon>
        <taxon>Hymenoptera</taxon>
        <taxon>Apocrita</taxon>
        <taxon>Aculeata</taxon>
        <taxon>Apoidea</taxon>
        <taxon>Anthophila</taxon>
        <taxon>Apidae</taxon>
        <taxon>Tetragonisca</taxon>
    </lineage>
</organism>
<comment type="caution">
    <text evidence="1">The sequence shown here is derived from an EMBL/GenBank/DDBJ whole genome shotgun (WGS) entry which is preliminary data.</text>
</comment>
<dbReference type="InterPro" id="IPR036397">
    <property type="entry name" value="RNaseH_sf"/>
</dbReference>
<accession>A0AAW0ZH06</accession>
<reference evidence="1 2" key="1">
    <citation type="submission" date="2024-05" db="EMBL/GenBank/DDBJ databases">
        <title>The nuclear and mitochondrial genome assemblies of Tetragonisca angustula (Apidae: Meliponini), a tiny yet remarkable pollinator in the Neotropics.</title>
        <authorList>
            <person name="Ferrari R."/>
            <person name="Ricardo P.C."/>
            <person name="Dias F.C."/>
            <person name="Araujo N.S."/>
            <person name="Soares D.O."/>
            <person name="Zhou Q.-S."/>
            <person name="Zhu C.-D."/>
            <person name="Coutinho L."/>
            <person name="Airas M.C."/>
            <person name="Batista T.M."/>
        </authorList>
    </citation>
    <scope>NUCLEOTIDE SEQUENCE [LARGE SCALE GENOMIC DNA]</scope>
    <source>
        <strain evidence="1">ASF017062</strain>
        <tissue evidence="1">Abdomen</tissue>
    </source>
</reference>